<evidence type="ECO:0000256" key="9">
    <source>
        <dbReference type="PIRSR" id="PIRSR000362-1"/>
    </source>
</evidence>
<dbReference type="Proteomes" id="UP000324726">
    <property type="component" value="Unassembled WGS sequence"/>
</dbReference>
<dbReference type="PIRSF" id="PIRSF000362">
    <property type="entry name" value="FNR"/>
    <property type="match status" value="1"/>
</dbReference>
<dbReference type="InterPro" id="IPR023753">
    <property type="entry name" value="FAD/NAD-binding_dom"/>
</dbReference>
<evidence type="ECO:0000256" key="7">
    <source>
        <dbReference type="ARBA" id="ARBA00023002"/>
    </source>
</evidence>
<feature type="binding site" evidence="10">
    <location>
        <position position="398"/>
    </location>
    <ligand>
        <name>NADP(+)</name>
        <dbReference type="ChEBI" id="CHEBI:58349"/>
    </ligand>
</feature>
<comment type="similarity">
    <text evidence="2">Belongs to the ferredoxin--NADP reductase type 1 family.</text>
</comment>
<dbReference type="GO" id="GO:0004324">
    <property type="term" value="F:ferredoxin-NADP+ reductase activity"/>
    <property type="evidence" value="ECO:0007669"/>
    <property type="project" value="UniProtKB-EC"/>
</dbReference>
<comment type="catalytic activity">
    <reaction evidence="8">
        <text>2 reduced [2Fe-2S]-[ferredoxin] + NADP(+) + H(+) = 2 oxidized [2Fe-2S]-[ferredoxin] + NADPH</text>
        <dbReference type="Rhea" id="RHEA:20125"/>
        <dbReference type="Rhea" id="RHEA-COMP:10000"/>
        <dbReference type="Rhea" id="RHEA-COMP:10001"/>
        <dbReference type="ChEBI" id="CHEBI:15378"/>
        <dbReference type="ChEBI" id="CHEBI:33737"/>
        <dbReference type="ChEBI" id="CHEBI:33738"/>
        <dbReference type="ChEBI" id="CHEBI:57783"/>
        <dbReference type="ChEBI" id="CHEBI:58349"/>
        <dbReference type="EC" id="1.18.1.2"/>
    </reaction>
</comment>
<evidence type="ECO:0000256" key="10">
    <source>
        <dbReference type="PIRSR" id="PIRSR000362-2"/>
    </source>
</evidence>
<dbReference type="InterPro" id="IPR055275">
    <property type="entry name" value="Ferredox_Rdtase"/>
</dbReference>
<evidence type="ECO:0000256" key="8">
    <source>
        <dbReference type="ARBA" id="ARBA00047776"/>
    </source>
</evidence>
<evidence type="ECO:0000256" key="5">
    <source>
        <dbReference type="ARBA" id="ARBA00022827"/>
    </source>
</evidence>
<dbReference type="RefSeq" id="WP_148811276.1">
    <property type="nucleotide sequence ID" value="NZ_VSZI01000001.1"/>
</dbReference>
<dbReference type="Gene3D" id="3.40.50.720">
    <property type="entry name" value="NAD(P)-binding Rossmann-like Domain"/>
    <property type="match status" value="1"/>
</dbReference>
<feature type="region of interest" description="Disordered" evidence="11">
    <location>
        <begin position="461"/>
        <end position="487"/>
    </location>
</feature>
<feature type="domain" description="FAD/NAD(P)-binding" evidence="12">
    <location>
        <begin position="12"/>
        <end position="199"/>
    </location>
</feature>
<feature type="binding site" evidence="9">
    <location>
        <position position="52"/>
    </location>
    <ligand>
        <name>FAD</name>
        <dbReference type="ChEBI" id="CHEBI:57692"/>
    </ligand>
</feature>
<keyword evidence="5 9" id="KW-0274">FAD</keyword>
<feature type="binding site" evidence="9">
    <location>
        <position position="391"/>
    </location>
    <ligand>
        <name>FAD</name>
        <dbReference type="ChEBI" id="CHEBI:57692"/>
    </ligand>
</feature>
<dbReference type="EC" id="1.18.1.2" evidence="3"/>
<dbReference type="PANTHER" id="PTHR48467:SF1">
    <property type="entry name" value="GLUTAMATE SYNTHASE 1 [NADH], CHLOROPLASTIC-LIKE"/>
    <property type="match status" value="1"/>
</dbReference>
<gene>
    <name evidence="13" type="ORF">FYJ87_00215</name>
</gene>
<name>A0A5D4FTN1_9CORY</name>
<dbReference type="AlphaFoldDB" id="A0A5D4FTN1"/>
<feature type="binding site" evidence="10">
    <location>
        <begin position="208"/>
        <end position="209"/>
    </location>
    <ligand>
        <name>NADP(+)</name>
        <dbReference type="ChEBI" id="CHEBI:58349"/>
    </ligand>
</feature>
<evidence type="ECO:0000256" key="2">
    <source>
        <dbReference type="ARBA" id="ARBA00008312"/>
    </source>
</evidence>
<dbReference type="InterPro" id="IPR036188">
    <property type="entry name" value="FAD/NAD-bd_sf"/>
</dbReference>
<feature type="region of interest" description="Disordered" evidence="11">
    <location>
        <begin position="360"/>
        <end position="379"/>
    </location>
</feature>
<dbReference type="PANTHER" id="PTHR48467">
    <property type="entry name" value="GLUTAMATE SYNTHASE 1 [NADH], CHLOROPLASTIC-LIKE"/>
    <property type="match status" value="1"/>
</dbReference>
<evidence type="ECO:0000259" key="12">
    <source>
        <dbReference type="Pfam" id="PF07992"/>
    </source>
</evidence>
<proteinExistence type="inferred from homology"/>
<evidence type="ECO:0000313" key="13">
    <source>
        <dbReference type="EMBL" id="TYR19497.1"/>
    </source>
</evidence>
<protein>
    <recommendedName>
        <fullName evidence="3">ferredoxin--NADP(+) reductase</fullName>
        <ecNumber evidence="3">1.18.1.2</ecNumber>
    </recommendedName>
</protein>
<sequence length="487" mass="53356">MSDAAKTTRPLRIAVIGSGPAGIYASNALAKATIPEGSGDTTFDGVSVDIFERMPAPFGLIRYGVAPDHPRIKGIIRSLHRVLDQPQIRLFGNVNIGEDVTLEELKQHYDSVIYATGATKDRDLNLPGAEATHGGAEFVGFYDANPKFSEDWKLDAESVAVIGVGNVGLDVARVLAKTGDELLTTEIPDNVYESLKKNQAKEVHLFGRRGPAQAKFTPLELKELSYSDNIQVIVDPEDIQYDAASEEARRGSKITDMVCSLLEQYAIADPGEEPHRVYIHFFESPKEIKTDEQGNVTALITERTKLNGDGSVSPTGETREWPVGAVYRTVGYKSDQQADLPWDEKENVLPNVGGRVLAEGPTADGIAGVPGSADPEAEKRETLPGVYATGWIRRGPVGLIGNTKGDANEAVDNLLTDVAKGIGFQPAKPELESVEELLRSKNISWTDWEGWYALDKHERELGEAEGRERKKVREWDEMHHHSKYSGE</sequence>
<dbReference type="InterPro" id="IPR021163">
    <property type="entry name" value="Ferredox_Rdtase_adrenod"/>
</dbReference>
<comment type="caution">
    <text evidence="13">The sequence shown here is derived from an EMBL/GenBank/DDBJ whole genome shotgun (WGS) entry which is preliminary data.</text>
</comment>
<feature type="binding site" evidence="9">
    <location>
        <position position="21"/>
    </location>
    <ligand>
        <name>FAD</name>
        <dbReference type="ChEBI" id="CHEBI:57692"/>
    </ligand>
</feature>
<feature type="binding site" evidence="9">
    <location>
        <position position="96"/>
    </location>
    <ligand>
        <name>FAD</name>
        <dbReference type="ChEBI" id="CHEBI:57692"/>
    </ligand>
</feature>
<organism evidence="13 14">
    <name type="scientific">Corynebacterium urealyticum</name>
    <dbReference type="NCBI Taxonomy" id="43771"/>
    <lineage>
        <taxon>Bacteria</taxon>
        <taxon>Bacillati</taxon>
        <taxon>Actinomycetota</taxon>
        <taxon>Actinomycetes</taxon>
        <taxon>Mycobacteriales</taxon>
        <taxon>Corynebacteriaceae</taxon>
        <taxon>Corynebacterium</taxon>
    </lineage>
</organism>
<dbReference type="Gene3D" id="3.50.50.60">
    <property type="entry name" value="FAD/NAD(P)-binding domain"/>
    <property type="match status" value="1"/>
</dbReference>
<dbReference type="EMBL" id="VSZI01000001">
    <property type="protein sequence ID" value="TYR19497.1"/>
    <property type="molecule type" value="Genomic_DNA"/>
</dbReference>
<dbReference type="SUPFAM" id="SSF51971">
    <property type="entry name" value="Nucleotide-binding domain"/>
    <property type="match status" value="1"/>
</dbReference>
<evidence type="ECO:0000313" key="14">
    <source>
        <dbReference type="Proteomes" id="UP000324726"/>
    </source>
</evidence>
<feature type="binding site" evidence="9">
    <location>
        <begin position="398"/>
        <end position="400"/>
    </location>
    <ligand>
        <name>FAD</name>
        <dbReference type="ChEBI" id="CHEBI:57692"/>
    </ligand>
</feature>
<keyword evidence="4" id="KW-0285">Flavoprotein</keyword>
<evidence type="ECO:0000256" key="11">
    <source>
        <dbReference type="SAM" id="MobiDB-lite"/>
    </source>
</evidence>
<accession>A0A5D4FTN1</accession>
<dbReference type="PRINTS" id="PR00419">
    <property type="entry name" value="ADXRDTASE"/>
</dbReference>
<comment type="cofactor">
    <cofactor evidence="1 9">
        <name>FAD</name>
        <dbReference type="ChEBI" id="CHEBI:57692"/>
    </cofactor>
</comment>
<dbReference type="Pfam" id="PF07992">
    <property type="entry name" value="Pyr_redox_2"/>
    <property type="match status" value="1"/>
</dbReference>
<feature type="binding site" evidence="9">
    <location>
        <position position="60"/>
    </location>
    <ligand>
        <name>FAD</name>
        <dbReference type="ChEBI" id="CHEBI:57692"/>
    </ligand>
</feature>
<feature type="binding site" evidence="10">
    <location>
        <position position="220"/>
    </location>
    <ligand>
        <name>NADP(+)</name>
        <dbReference type="ChEBI" id="CHEBI:58349"/>
    </ligand>
</feature>
<reference evidence="13 14" key="1">
    <citation type="submission" date="2019-08" db="EMBL/GenBank/DDBJ databases">
        <title>Draft genome of C. urealyticum strain VH4248.</title>
        <authorList>
            <person name="Navas J."/>
        </authorList>
    </citation>
    <scope>NUCLEOTIDE SEQUENCE [LARGE SCALE GENOMIC DNA]</scope>
    <source>
        <strain evidence="13 14">VH4248</strain>
    </source>
</reference>
<evidence type="ECO:0000256" key="1">
    <source>
        <dbReference type="ARBA" id="ARBA00001974"/>
    </source>
</evidence>
<keyword evidence="7" id="KW-0560">Oxidoreductase</keyword>
<evidence type="ECO:0000256" key="6">
    <source>
        <dbReference type="ARBA" id="ARBA00022857"/>
    </source>
</evidence>
<evidence type="ECO:0000256" key="3">
    <source>
        <dbReference type="ARBA" id="ARBA00013223"/>
    </source>
</evidence>
<keyword evidence="6 10" id="KW-0521">NADP</keyword>
<evidence type="ECO:0000256" key="4">
    <source>
        <dbReference type="ARBA" id="ARBA00022630"/>
    </source>
</evidence>